<comment type="caution">
    <text evidence="3">The sequence shown here is derived from an EMBL/GenBank/DDBJ whole genome shotgun (WGS) entry which is preliminary data.</text>
</comment>
<dbReference type="InterPro" id="IPR035969">
    <property type="entry name" value="Rab-GAP_TBC_sf"/>
</dbReference>
<dbReference type="Gene3D" id="1.10.472.80">
    <property type="entry name" value="Ypt/Rab-GAP domain of gyp1p, domain 3"/>
    <property type="match status" value="1"/>
</dbReference>
<dbReference type="Pfam" id="PF00566">
    <property type="entry name" value="RabGAP-TBC"/>
    <property type="match status" value="1"/>
</dbReference>
<name>G4T734_SERID</name>
<organism evidence="3 4">
    <name type="scientific">Serendipita indica (strain DSM 11827)</name>
    <name type="common">Root endophyte fungus</name>
    <name type="synonym">Piriformospora indica</name>
    <dbReference type="NCBI Taxonomy" id="1109443"/>
    <lineage>
        <taxon>Eukaryota</taxon>
        <taxon>Fungi</taxon>
        <taxon>Dikarya</taxon>
        <taxon>Basidiomycota</taxon>
        <taxon>Agaricomycotina</taxon>
        <taxon>Agaricomycetes</taxon>
        <taxon>Sebacinales</taxon>
        <taxon>Serendipitaceae</taxon>
        <taxon>Serendipita</taxon>
    </lineage>
</organism>
<dbReference type="InParanoid" id="G4T734"/>
<dbReference type="OMA" id="EMMKQSR"/>
<dbReference type="OrthoDB" id="289721at2759"/>
<dbReference type="Proteomes" id="UP000007148">
    <property type="component" value="Unassembled WGS sequence"/>
</dbReference>
<dbReference type="SMART" id="SM00164">
    <property type="entry name" value="TBC"/>
    <property type="match status" value="1"/>
</dbReference>
<dbReference type="InterPro" id="IPR000195">
    <property type="entry name" value="Rab-GAP-TBC_dom"/>
</dbReference>
<feature type="compositionally biased region" description="Basic and acidic residues" evidence="1">
    <location>
        <begin position="79"/>
        <end position="94"/>
    </location>
</feature>
<evidence type="ECO:0000259" key="2">
    <source>
        <dbReference type="PROSITE" id="PS50086"/>
    </source>
</evidence>
<feature type="compositionally biased region" description="Low complexity" evidence="1">
    <location>
        <begin position="149"/>
        <end position="161"/>
    </location>
</feature>
<protein>
    <recommendedName>
        <fullName evidence="2">Rab-GAP TBC domain-containing protein</fullName>
    </recommendedName>
</protein>
<dbReference type="eggNOG" id="KOG2223">
    <property type="taxonomic scope" value="Eukaryota"/>
</dbReference>
<dbReference type="Gene3D" id="1.10.10.750">
    <property type="entry name" value="Ypt/Rab-GAP domain of gyp1p, domain 1"/>
    <property type="match status" value="1"/>
</dbReference>
<feature type="region of interest" description="Disordered" evidence="1">
    <location>
        <begin position="149"/>
        <end position="272"/>
    </location>
</feature>
<evidence type="ECO:0000313" key="4">
    <source>
        <dbReference type="Proteomes" id="UP000007148"/>
    </source>
</evidence>
<sequence length="652" mass="73992">MPPQRKNLNPAMSGSDVDSPKLAVAARIDRSNIHSELDNAFDSDDDIAAGASATDFDLHGAIPDLRQKLAEENAAAEAELQREAEEQEERERHQQVVTVPWNPQYAVRRSAETTGSAENEQDIDEDGDQGGRRSLPVSPFAVDFRYAAQSAPATSTSFSSTINGTDERSSRTTESLPEEGVEEVEVPVQSFEDISLEEDGNTTPQSLQTPISTSSRMSPKPLSIQNPTDGTNDGSASNRNSLQPVEAHAASAPSFQQQFKRSKKSGRTTLQQVLSKTRPVHLPPKPKEEDIKHLKSWEEMMKQSRLAEEKRKQELARKRQARERMIEESMPIWQNEIMPNFRKVRRDLNLRRIWWRGIPPKLRGDLWEKAIGNPLQMSKDMYRSCSARAQRAILRGTFPTNALESIEKDMDSTLPTLHLFHRETGVMREDLRDLMLAWMVASLCKTMGAARIGAMLLLNIPLPNTFLAMRNLMDRHCLRSLYGGPNAQDDVEAYYRIFDTLLADSLPKVYFNFKQHHISPSEYLTDWLLTMFLDHLPFEACARLWDAILLEDDDSFLFRAALAIVGVLESRLLFPDREELLQVLRGESKAAVQVARRVAATGGKDLEIVDQGARYEVFGLDEETLWEHIEASEEWWRETTWSRLIQRELPDL</sequence>
<dbReference type="GO" id="GO:0005096">
    <property type="term" value="F:GTPase activator activity"/>
    <property type="evidence" value="ECO:0007669"/>
    <property type="project" value="TreeGrafter"/>
</dbReference>
<feature type="domain" description="Rab-GAP TBC" evidence="2">
    <location>
        <begin position="357"/>
        <end position="552"/>
    </location>
</feature>
<dbReference type="PANTHER" id="PTHR47219">
    <property type="entry name" value="RAB GTPASE-ACTIVATING PROTEIN 1-LIKE"/>
    <property type="match status" value="1"/>
</dbReference>
<dbReference type="SUPFAM" id="SSF47923">
    <property type="entry name" value="Ypt/Rab-GAP domain of gyp1p"/>
    <property type="match status" value="2"/>
</dbReference>
<dbReference type="GO" id="GO:0031267">
    <property type="term" value="F:small GTPase binding"/>
    <property type="evidence" value="ECO:0007669"/>
    <property type="project" value="TreeGrafter"/>
</dbReference>
<keyword evidence="4" id="KW-1185">Reference proteome</keyword>
<dbReference type="PROSITE" id="PS50086">
    <property type="entry name" value="TBC_RABGAP"/>
    <property type="match status" value="1"/>
</dbReference>
<feature type="region of interest" description="Disordered" evidence="1">
    <location>
        <begin position="70"/>
        <end position="137"/>
    </location>
</feature>
<feature type="compositionally biased region" description="Acidic residues" evidence="1">
    <location>
        <begin position="119"/>
        <end position="128"/>
    </location>
</feature>
<dbReference type="HOGENOM" id="CLU_027881_1_0_1"/>
<dbReference type="InterPro" id="IPR050302">
    <property type="entry name" value="Rab_GAP_TBC_domain"/>
</dbReference>
<feature type="compositionally biased region" description="Acidic residues" evidence="1">
    <location>
        <begin position="176"/>
        <end position="185"/>
    </location>
</feature>
<dbReference type="AlphaFoldDB" id="G4T734"/>
<evidence type="ECO:0000313" key="3">
    <source>
        <dbReference type="EMBL" id="CCA67166.1"/>
    </source>
</evidence>
<reference evidence="3 4" key="1">
    <citation type="journal article" date="2011" name="PLoS Pathog.">
        <title>Endophytic Life Strategies Decoded by Genome and Transcriptome Analyses of the Mutualistic Root Symbiont Piriformospora indica.</title>
        <authorList>
            <person name="Zuccaro A."/>
            <person name="Lahrmann U."/>
            <person name="Guldener U."/>
            <person name="Langen G."/>
            <person name="Pfiffi S."/>
            <person name="Biedenkopf D."/>
            <person name="Wong P."/>
            <person name="Samans B."/>
            <person name="Grimm C."/>
            <person name="Basiewicz M."/>
            <person name="Murat C."/>
            <person name="Martin F."/>
            <person name="Kogel K.H."/>
        </authorList>
    </citation>
    <scope>NUCLEOTIDE SEQUENCE [LARGE SCALE GENOMIC DNA]</scope>
    <source>
        <strain evidence="3 4">DSM 11827</strain>
    </source>
</reference>
<proteinExistence type="predicted"/>
<evidence type="ECO:0000256" key="1">
    <source>
        <dbReference type="SAM" id="MobiDB-lite"/>
    </source>
</evidence>
<dbReference type="PANTHER" id="PTHR47219:SF15">
    <property type="entry name" value="TBC1 DOMAIN FAMILY MEMBER 12 ISOFORM X1"/>
    <property type="match status" value="1"/>
</dbReference>
<dbReference type="Gene3D" id="1.10.8.270">
    <property type="entry name" value="putative rabgap domain of human tbc1 domain family member 14 like domains"/>
    <property type="match status" value="1"/>
</dbReference>
<feature type="compositionally biased region" description="Polar residues" evidence="1">
    <location>
        <begin position="201"/>
        <end position="243"/>
    </location>
</feature>
<accession>G4T734</accession>
<dbReference type="STRING" id="1109443.G4T734"/>
<dbReference type="EMBL" id="CAFZ01000010">
    <property type="protein sequence ID" value="CCA67166.1"/>
    <property type="molecule type" value="Genomic_DNA"/>
</dbReference>
<gene>
    <name evidence="3" type="ORF">PIIN_00998</name>
</gene>